<dbReference type="InterPro" id="IPR051906">
    <property type="entry name" value="TolC-like"/>
</dbReference>
<keyword evidence="5" id="KW-0812">Transmembrane</keyword>
<protein>
    <submittedName>
        <fullName evidence="11">TolC family protein</fullName>
    </submittedName>
</protein>
<evidence type="ECO:0000256" key="3">
    <source>
        <dbReference type="ARBA" id="ARBA00022448"/>
    </source>
</evidence>
<evidence type="ECO:0000256" key="6">
    <source>
        <dbReference type="ARBA" id="ARBA00023136"/>
    </source>
</evidence>
<evidence type="ECO:0000256" key="4">
    <source>
        <dbReference type="ARBA" id="ARBA00022452"/>
    </source>
</evidence>
<evidence type="ECO:0000313" key="12">
    <source>
        <dbReference type="Proteomes" id="UP001205890"/>
    </source>
</evidence>
<dbReference type="PANTHER" id="PTHR30026:SF22">
    <property type="entry name" value="OUTER MEMBRANE EFFLUX PROTEIN"/>
    <property type="match status" value="1"/>
</dbReference>
<organism evidence="11 12">
    <name type="scientific">Alsobacter ponti</name>
    <dbReference type="NCBI Taxonomy" id="2962936"/>
    <lineage>
        <taxon>Bacteria</taxon>
        <taxon>Pseudomonadati</taxon>
        <taxon>Pseudomonadota</taxon>
        <taxon>Alphaproteobacteria</taxon>
        <taxon>Hyphomicrobiales</taxon>
        <taxon>Alsobacteraceae</taxon>
        <taxon>Alsobacter</taxon>
    </lineage>
</organism>
<reference evidence="11 12" key="1">
    <citation type="submission" date="2022-07" db="EMBL/GenBank/DDBJ databases">
        <authorList>
            <person name="Li W.-J."/>
            <person name="Deng Q.-Q."/>
        </authorList>
    </citation>
    <scope>NUCLEOTIDE SEQUENCE [LARGE SCALE GENOMIC DNA]</scope>
    <source>
        <strain evidence="11 12">SYSU M60028</strain>
    </source>
</reference>
<dbReference type="Proteomes" id="UP001205890">
    <property type="component" value="Unassembled WGS sequence"/>
</dbReference>
<dbReference type="PROSITE" id="PS51257">
    <property type="entry name" value="PROKAR_LIPOPROTEIN"/>
    <property type="match status" value="1"/>
</dbReference>
<comment type="caution">
    <text evidence="11">The sequence shown here is derived from an EMBL/GenBank/DDBJ whole genome shotgun (WGS) entry which is preliminary data.</text>
</comment>
<keyword evidence="10" id="KW-0732">Signal</keyword>
<keyword evidence="6" id="KW-0472">Membrane</keyword>
<evidence type="ECO:0000256" key="5">
    <source>
        <dbReference type="ARBA" id="ARBA00022692"/>
    </source>
</evidence>
<evidence type="ECO:0000313" key="11">
    <source>
        <dbReference type="EMBL" id="MCP8940196.1"/>
    </source>
</evidence>
<keyword evidence="7" id="KW-0998">Cell outer membrane</keyword>
<feature type="signal peptide" evidence="10">
    <location>
        <begin position="1"/>
        <end position="29"/>
    </location>
</feature>
<keyword evidence="8" id="KW-0175">Coiled coil</keyword>
<dbReference type="Gene3D" id="1.20.1600.10">
    <property type="entry name" value="Outer membrane efflux proteins (OEP)"/>
    <property type="match status" value="1"/>
</dbReference>
<feature type="coiled-coil region" evidence="8">
    <location>
        <begin position="414"/>
        <end position="441"/>
    </location>
</feature>
<evidence type="ECO:0000256" key="9">
    <source>
        <dbReference type="SAM" id="MobiDB-lite"/>
    </source>
</evidence>
<dbReference type="RefSeq" id="WP_254744648.1">
    <property type="nucleotide sequence ID" value="NZ_JANCLU010000018.1"/>
</dbReference>
<name>A0ABT1LGJ0_9HYPH</name>
<dbReference type="SUPFAM" id="SSF56954">
    <property type="entry name" value="Outer membrane efflux proteins (OEP)"/>
    <property type="match status" value="1"/>
</dbReference>
<evidence type="ECO:0000256" key="10">
    <source>
        <dbReference type="SAM" id="SignalP"/>
    </source>
</evidence>
<evidence type="ECO:0000256" key="1">
    <source>
        <dbReference type="ARBA" id="ARBA00004442"/>
    </source>
</evidence>
<accession>A0ABT1LGJ0</accession>
<feature type="region of interest" description="Disordered" evidence="9">
    <location>
        <begin position="68"/>
        <end position="110"/>
    </location>
</feature>
<evidence type="ECO:0000256" key="2">
    <source>
        <dbReference type="ARBA" id="ARBA00007613"/>
    </source>
</evidence>
<dbReference type="PANTHER" id="PTHR30026">
    <property type="entry name" value="OUTER MEMBRANE PROTEIN TOLC"/>
    <property type="match status" value="1"/>
</dbReference>
<evidence type="ECO:0000256" key="7">
    <source>
        <dbReference type="ARBA" id="ARBA00023237"/>
    </source>
</evidence>
<feature type="chain" id="PRO_5045995687" evidence="10">
    <location>
        <begin position="30"/>
        <end position="529"/>
    </location>
</feature>
<evidence type="ECO:0000256" key="8">
    <source>
        <dbReference type="SAM" id="Coils"/>
    </source>
</evidence>
<dbReference type="Pfam" id="PF02321">
    <property type="entry name" value="OEP"/>
    <property type="match status" value="2"/>
</dbReference>
<dbReference type="EMBL" id="JANCLU010000018">
    <property type="protein sequence ID" value="MCP8940196.1"/>
    <property type="molecule type" value="Genomic_DNA"/>
</dbReference>
<proteinExistence type="inferred from homology"/>
<comment type="subcellular location">
    <subcellularLocation>
        <location evidence="1">Cell outer membrane</location>
    </subcellularLocation>
</comment>
<gene>
    <name evidence="11" type="ORF">NK718_16850</name>
</gene>
<dbReference type="InterPro" id="IPR003423">
    <property type="entry name" value="OMP_efflux"/>
</dbReference>
<keyword evidence="3" id="KW-0813">Transport</keyword>
<feature type="compositionally biased region" description="Polar residues" evidence="9">
    <location>
        <begin position="76"/>
        <end position="94"/>
    </location>
</feature>
<keyword evidence="4" id="KW-1134">Transmembrane beta strand</keyword>
<sequence>MRIWSAHFRVWGAAFVPVPTMLAAALALAGCQSSPEKAGGPLILANSAPSDAIAKTIEPIDPVETASIQAAPEVVSGTSPSDTTRPETTSSTAAQEPARKPGQDPAPKAAAAATGTLSGIVLAALADNPVIGIAAARATQSRAGVGVAKSALYPQVALTSAAGWGSLGNYSSENPGAYFDASNATGAARGEMNVSAQQLLYNFGATTRDIERAVRAADADALRVVASAEDIAFSAAQTYLRILMLRELLGLADDNLRALNEIARLVSDNEKNGNATIADVKRVSARVVDAETTRADTDYDLQLATNKFERLTHVRPAALKQAPTLSSAIPPDEVAAIAEAANVNPALNAQKAVIRAAQAEIDAVRSSGLPRIGLDATAQNKMYANRTTKTEVDVRGMVQLSYRLFDGGLNSQQVEQASGRQTEAEMKLRDLRDDLVQELRQNYLSIGSSRRKAQSLADAVADSKKALELYREQFQGGRRTLLELLDVQNSYVTARRAQVTNAFDERQATYAILRSLGRFVRTALAPSRG</sequence>
<comment type="similarity">
    <text evidence="2">Belongs to the outer membrane factor (OMF) (TC 1.B.17) family.</text>
</comment>
<keyword evidence="12" id="KW-1185">Reference proteome</keyword>